<dbReference type="eggNOG" id="COG0488">
    <property type="taxonomic scope" value="Bacteria"/>
</dbReference>
<dbReference type="STRING" id="86416.Clopa_1841"/>
<dbReference type="InterPro" id="IPR027417">
    <property type="entry name" value="P-loop_NTPase"/>
</dbReference>
<proteinExistence type="predicted"/>
<accession>R4K2E0</accession>
<evidence type="ECO:0000313" key="7">
    <source>
        <dbReference type="Proteomes" id="UP000013523"/>
    </source>
</evidence>
<evidence type="ECO:0000259" key="5">
    <source>
        <dbReference type="PROSITE" id="PS50893"/>
    </source>
</evidence>
<evidence type="ECO:0000256" key="4">
    <source>
        <dbReference type="SAM" id="Coils"/>
    </source>
</evidence>
<dbReference type="AlphaFoldDB" id="R4K2E0"/>
<evidence type="ECO:0000256" key="3">
    <source>
        <dbReference type="ARBA" id="ARBA00022840"/>
    </source>
</evidence>
<evidence type="ECO:0000256" key="1">
    <source>
        <dbReference type="ARBA" id="ARBA00022737"/>
    </source>
</evidence>
<dbReference type="Gene3D" id="1.10.287.380">
    <property type="entry name" value="Valyl-tRNA synthetase, C-terminal domain"/>
    <property type="match status" value="1"/>
</dbReference>
<organism evidence="6 7">
    <name type="scientific">Clostridium pasteurianum BC1</name>
    <dbReference type="NCBI Taxonomy" id="86416"/>
    <lineage>
        <taxon>Bacteria</taxon>
        <taxon>Bacillati</taxon>
        <taxon>Bacillota</taxon>
        <taxon>Clostridia</taxon>
        <taxon>Eubacteriales</taxon>
        <taxon>Clostridiaceae</taxon>
        <taxon>Clostridium</taxon>
    </lineage>
</organism>
<keyword evidence="1" id="KW-0677">Repeat</keyword>
<keyword evidence="4" id="KW-0175">Coiled coil</keyword>
<dbReference type="GO" id="GO:0016887">
    <property type="term" value="F:ATP hydrolysis activity"/>
    <property type="evidence" value="ECO:0007669"/>
    <property type="project" value="InterPro"/>
</dbReference>
<dbReference type="FunFam" id="3.40.50.300:FF:000011">
    <property type="entry name" value="Putative ABC transporter ATP-binding component"/>
    <property type="match status" value="1"/>
</dbReference>
<dbReference type="Pfam" id="PF00005">
    <property type="entry name" value="ABC_tran"/>
    <property type="match status" value="2"/>
</dbReference>
<gene>
    <name evidence="6" type="ORF">Clopa_1841</name>
</gene>
<feature type="domain" description="ABC transporter" evidence="5">
    <location>
        <begin position="4"/>
        <end position="256"/>
    </location>
</feature>
<dbReference type="HOGENOM" id="CLU_000604_36_0_9"/>
<keyword evidence="7" id="KW-1185">Reference proteome</keyword>
<dbReference type="FunFam" id="3.40.50.300:FF:000309">
    <property type="entry name" value="ABC transporter ATP-binding protein"/>
    <property type="match status" value="1"/>
</dbReference>
<dbReference type="InterPro" id="IPR003593">
    <property type="entry name" value="AAA+_ATPase"/>
</dbReference>
<dbReference type="PROSITE" id="PS50893">
    <property type="entry name" value="ABC_TRANSPORTER_2"/>
    <property type="match status" value="2"/>
</dbReference>
<feature type="domain" description="ABC transporter" evidence="5">
    <location>
        <begin position="319"/>
        <end position="537"/>
    </location>
</feature>
<dbReference type="InterPro" id="IPR051309">
    <property type="entry name" value="ABCF_ATPase"/>
</dbReference>
<dbReference type="InterPro" id="IPR032781">
    <property type="entry name" value="ABC_tran_Xtn"/>
</dbReference>
<dbReference type="Proteomes" id="UP000013523">
    <property type="component" value="Chromosome"/>
</dbReference>
<sequence length="639" mass="73176">MNLISLENIKKSYGEKILFDDISLGINEGQKIGLIGINGTGKSTLLKIITGIDSADEGKIITKNKIKIEYLSQNTSFTKDDTVMEAIFKGNSPVMILLREYEKVVSQLSKNPQDETIQNKFNNLSEKMDALDAWNVESDAKAILTKLGIKDFEAKVETLSGGQKKRIALASALIAPSDLLILDEPTNHIDDATVNWLESYLNSRKGSLIMITHDRYFLDRIVTEILELYKGKLYSYEGNYSKYLEQKIERLSQMEAQEQKRQSLIKSELKWIRRGAKARSTKQKARIDRFEILQNENMDLTDGKVEISVGNTRLGKKIIEINDISINFGDKTLIDDFSYIINREDRIGIVGPNGMGKSTLLNIISGKLRPTAGEVEIGETVKLGYFSQEYRDIDETLRVIDYIKETAEYMSTADGSLISASQMLEKFLFPGVLQYTPISRLSGGEKRRLYLLKVLMEAPNVLLLDEPTNDLDIETLNILEEYIEEFTGTVVAVSHDRYFLDKVSNKIFAFEGEGKIIEHTGNYTDYLEFHNDIVEEENDLQKIKNKGNQEKQVRNNKREKTLKFTFKEQKEYEEIESNINETENSLEEINNEISNSSSDYVTLQELMDKKEKTEEHLNYLLERWMYLSELAEKINNQKS</sequence>
<protein>
    <submittedName>
        <fullName evidence="6">ATPase component of ABC transporters with duplicated ATPase domain</fullName>
    </submittedName>
</protein>
<feature type="coiled-coil region" evidence="4">
    <location>
        <begin position="572"/>
        <end position="623"/>
    </location>
</feature>
<dbReference type="EMBL" id="CP003261">
    <property type="protein sequence ID" value="AGK96743.1"/>
    <property type="molecule type" value="Genomic_DNA"/>
</dbReference>
<dbReference type="SUPFAM" id="SSF52540">
    <property type="entry name" value="P-loop containing nucleoside triphosphate hydrolases"/>
    <property type="match status" value="2"/>
</dbReference>
<name>R4K2E0_CLOPA</name>
<dbReference type="Gene3D" id="3.40.50.300">
    <property type="entry name" value="P-loop containing nucleotide triphosphate hydrolases"/>
    <property type="match status" value="2"/>
</dbReference>
<dbReference type="RefSeq" id="WP_015615061.1">
    <property type="nucleotide sequence ID" value="NC_021182.1"/>
</dbReference>
<dbReference type="Pfam" id="PF12848">
    <property type="entry name" value="ABC_tran_Xtn"/>
    <property type="match status" value="1"/>
</dbReference>
<dbReference type="InterPro" id="IPR003439">
    <property type="entry name" value="ABC_transporter-like_ATP-bd"/>
</dbReference>
<evidence type="ECO:0000256" key="2">
    <source>
        <dbReference type="ARBA" id="ARBA00022741"/>
    </source>
</evidence>
<dbReference type="InterPro" id="IPR037118">
    <property type="entry name" value="Val-tRNA_synth_C_sf"/>
</dbReference>
<dbReference type="InterPro" id="IPR017871">
    <property type="entry name" value="ABC_transporter-like_CS"/>
</dbReference>
<dbReference type="KEGG" id="cpas:Clopa_1841"/>
<keyword evidence="3" id="KW-0067">ATP-binding</keyword>
<dbReference type="PANTHER" id="PTHR42855">
    <property type="entry name" value="ABC TRANSPORTER ATP-BINDING SUBUNIT"/>
    <property type="match status" value="1"/>
</dbReference>
<dbReference type="CDD" id="cd03221">
    <property type="entry name" value="ABCF_EF-3"/>
    <property type="match status" value="2"/>
</dbReference>
<dbReference type="GO" id="GO:0005524">
    <property type="term" value="F:ATP binding"/>
    <property type="evidence" value="ECO:0007669"/>
    <property type="project" value="UniProtKB-KW"/>
</dbReference>
<dbReference type="PANTHER" id="PTHR42855:SF1">
    <property type="entry name" value="ABC TRANSPORTER DOMAIN-CONTAINING PROTEIN"/>
    <property type="match status" value="1"/>
</dbReference>
<evidence type="ECO:0000313" key="6">
    <source>
        <dbReference type="EMBL" id="AGK96743.1"/>
    </source>
</evidence>
<dbReference type="PATRIC" id="fig|86416.3.peg.1815"/>
<dbReference type="GO" id="GO:0003677">
    <property type="term" value="F:DNA binding"/>
    <property type="evidence" value="ECO:0007669"/>
    <property type="project" value="InterPro"/>
</dbReference>
<keyword evidence="2" id="KW-0547">Nucleotide-binding</keyword>
<dbReference type="Pfam" id="PF16326">
    <property type="entry name" value="ABC_tran_CTD"/>
    <property type="match status" value="1"/>
</dbReference>
<reference evidence="6 7" key="1">
    <citation type="submission" date="2012-01" db="EMBL/GenBank/DDBJ databases">
        <title>Complete sequence of chromosome of Clostridium pasteurianum BC1.</title>
        <authorList>
            <consortium name="US DOE Joint Genome Institute"/>
            <person name="Lucas S."/>
            <person name="Han J."/>
            <person name="Lapidus A."/>
            <person name="Cheng J.-F."/>
            <person name="Goodwin L."/>
            <person name="Pitluck S."/>
            <person name="Peters L."/>
            <person name="Mikhailova N."/>
            <person name="Teshima H."/>
            <person name="Detter J.C."/>
            <person name="Han C."/>
            <person name="Tapia R."/>
            <person name="Land M."/>
            <person name="Hauser L."/>
            <person name="Kyrpides N."/>
            <person name="Ivanova N."/>
            <person name="Pagani I."/>
            <person name="Dunn J."/>
            <person name="Taghavi S."/>
            <person name="Francis A."/>
            <person name="van der Lelie D."/>
            <person name="Woyke T."/>
        </authorList>
    </citation>
    <scope>NUCLEOTIDE SEQUENCE [LARGE SCALE GENOMIC DNA]</scope>
    <source>
        <strain evidence="6 7">BC1</strain>
    </source>
</reference>
<dbReference type="InterPro" id="IPR032524">
    <property type="entry name" value="ABC_tran_C"/>
</dbReference>
<dbReference type="SMART" id="SM00382">
    <property type="entry name" value="AAA"/>
    <property type="match status" value="2"/>
</dbReference>
<dbReference type="OrthoDB" id="9801441at2"/>
<dbReference type="PROSITE" id="PS00211">
    <property type="entry name" value="ABC_TRANSPORTER_1"/>
    <property type="match status" value="1"/>
</dbReference>